<dbReference type="CDD" id="cd02440">
    <property type="entry name" value="AdoMet_MTases"/>
    <property type="match status" value="1"/>
</dbReference>
<evidence type="ECO:0000259" key="6">
    <source>
        <dbReference type="Pfam" id="PF13649"/>
    </source>
</evidence>
<dbReference type="SUPFAM" id="SSF53335">
    <property type="entry name" value="S-adenosyl-L-methionine-dependent methyltransferases"/>
    <property type="match status" value="1"/>
</dbReference>
<comment type="pathway">
    <text evidence="4">Phospholipid metabolism.</text>
</comment>
<name>A0ABW2P015_9BACL</name>
<evidence type="ECO:0000313" key="8">
    <source>
        <dbReference type="Proteomes" id="UP001596549"/>
    </source>
</evidence>
<dbReference type="InterPro" id="IPR041698">
    <property type="entry name" value="Methyltransf_25"/>
</dbReference>
<evidence type="ECO:0000256" key="2">
    <source>
        <dbReference type="ARBA" id="ARBA00022603"/>
    </source>
</evidence>
<organism evidence="7 8">
    <name type="scientific">Fictibacillus iocasae</name>
    <dbReference type="NCBI Taxonomy" id="2715437"/>
    <lineage>
        <taxon>Bacteria</taxon>
        <taxon>Bacillati</taxon>
        <taxon>Bacillota</taxon>
        <taxon>Bacilli</taxon>
        <taxon>Bacillales</taxon>
        <taxon>Fictibacillaceae</taxon>
        <taxon>Fictibacillus</taxon>
    </lineage>
</organism>
<dbReference type="EC" id="2.1.1.-" evidence="7"/>
<protein>
    <submittedName>
        <fullName evidence="7">Class I SAM-dependent methyltransferase</fullName>
        <ecNumber evidence="7">2.1.1.-</ecNumber>
    </submittedName>
</protein>
<dbReference type="Gene3D" id="3.40.50.150">
    <property type="entry name" value="Vaccinia Virus protein VP39"/>
    <property type="match status" value="1"/>
</dbReference>
<keyword evidence="8" id="KW-1185">Reference proteome</keyword>
<evidence type="ECO:0000256" key="1">
    <source>
        <dbReference type="ARBA" id="ARBA00005189"/>
    </source>
</evidence>
<dbReference type="PANTHER" id="PTHR44307:SF2">
    <property type="entry name" value="PHOSPHOETHANOLAMINE METHYLTRANSFERASE ISOFORM X1"/>
    <property type="match status" value="1"/>
</dbReference>
<dbReference type="Pfam" id="PF13649">
    <property type="entry name" value="Methyltransf_25"/>
    <property type="match status" value="1"/>
</dbReference>
<sequence length="201" mass="22530">MGIRKYIFRKFEKPTGLVGKLTGRYMAFENRRLNKWTTSLLNIQDGESIVEIGYGPGKGIEYICRKFPTCHVTGYDISADMKKHAESRNEQFVKEGRVVLYDFAVALANENSGTYDKAYSVNSIFIWKDPVGDLQTVKNWLKDGGSIAITLQPHEKGADDVTAEENGKLISLYLKQAGFKSITVHTKEMKPVNAVTVTALK</sequence>
<evidence type="ECO:0000313" key="7">
    <source>
        <dbReference type="EMBL" id="MFC7373539.1"/>
    </source>
</evidence>
<dbReference type="Proteomes" id="UP001596549">
    <property type="component" value="Unassembled WGS sequence"/>
</dbReference>
<proteinExistence type="predicted"/>
<gene>
    <name evidence="7" type="ORF">ACFQPF_18000</name>
</gene>
<dbReference type="GO" id="GO:0032259">
    <property type="term" value="P:methylation"/>
    <property type="evidence" value="ECO:0007669"/>
    <property type="project" value="UniProtKB-KW"/>
</dbReference>
<dbReference type="PANTHER" id="PTHR44307">
    <property type="entry name" value="PHOSPHOETHANOLAMINE METHYLTRANSFERASE"/>
    <property type="match status" value="1"/>
</dbReference>
<dbReference type="GO" id="GO:0008168">
    <property type="term" value="F:methyltransferase activity"/>
    <property type="evidence" value="ECO:0007669"/>
    <property type="project" value="UniProtKB-KW"/>
</dbReference>
<comment type="catalytic activity">
    <reaction evidence="5">
        <text>phosphoethanolamine + S-adenosyl-L-methionine = N-methylethanolamine phosphate + S-adenosyl-L-homocysteine + H(+)</text>
        <dbReference type="Rhea" id="RHEA:20365"/>
        <dbReference type="ChEBI" id="CHEBI:15378"/>
        <dbReference type="ChEBI" id="CHEBI:57781"/>
        <dbReference type="ChEBI" id="CHEBI:57856"/>
        <dbReference type="ChEBI" id="CHEBI:58190"/>
        <dbReference type="ChEBI" id="CHEBI:59789"/>
        <dbReference type="EC" id="2.1.1.103"/>
    </reaction>
    <physiologicalReaction direction="left-to-right" evidence="5">
        <dbReference type="Rhea" id="RHEA:20366"/>
    </physiologicalReaction>
</comment>
<keyword evidence="2 7" id="KW-0489">Methyltransferase</keyword>
<reference evidence="8" key="1">
    <citation type="journal article" date="2019" name="Int. J. Syst. Evol. Microbiol.">
        <title>The Global Catalogue of Microorganisms (GCM) 10K type strain sequencing project: providing services to taxonomists for standard genome sequencing and annotation.</title>
        <authorList>
            <consortium name="The Broad Institute Genomics Platform"/>
            <consortium name="The Broad Institute Genome Sequencing Center for Infectious Disease"/>
            <person name="Wu L."/>
            <person name="Ma J."/>
        </authorList>
    </citation>
    <scope>NUCLEOTIDE SEQUENCE [LARGE SCALE GENOMIC DNA]</scope>
    <source>
        <strain evidence="8">NBRC 106396</strain>
    </source>
</reference>
<dbReference type="InterPro" id="IPR029063">
    <property type="entry name" value="SAM-dependent_MTases_sf"/>
</dbReference>
<dbReference type="EMBL" id="JBHTCP010000052">
    <property type="protein sequence ID" value="MFC7373539.1"/>
    <property type="molecule type" value="Genomic_DNA"/>
</dbReference>
<evidence type="ECO:0000256" key="3">
    <source>
        <dbReference type="ARBA" id="ARBA00022679"/>
    </source>
</evidence>
<comment type="pathway">
    <text evidence="1">Lipid metabolism.</text>
</comment>
<dbReference type="RefSeq" id="WP_379751570.1">
    <property type="nucleotide sequence ID" value="NZ_JBHTCP010000052.1"/>
</dbReference>
<keyword evidence="3 7" id="KW-0808">Transferase</keyword>
<comment type="caution">
    <text evidence="7">The sequence shown here is derived from an EMBL/GenBank/DDBJ whole genome shotgun (WGS) entry which is preliminary data.</text>
</comment>
<feature type="domain" description="Methyltransferase" evidence="6">
    <location>
        <begin position="49"/>
        <end position="145"/>
    </location>
</feature>
<evidence type="ECO:0000256" key="4">
    <source>
        <dbReference type="ARBA" id="ARBA00025707"/>
    </source>
</evidence>
<accession>A0ABW2P015</accession>
<evidence type="ECO:0000256" key="5">
    <source>
        <dbReference type="ARBA" id="ARBA00047622"/>
    </source>
</evidence>